<dbReference type="InterPro" id="IPR036259">
    <property type="entry name" value="MFS_trans_sf"/>
</dbReference>
<evidence type="ECO:0000313" key="11">
    <source>
        <dbReference type="EMBL" id="CAF1377436.1"/>
    </source>
</evidence>
<evidence type="ECO:0000256" key="5">
    <source>
        <dbReference type="ARBA" id="ARBA00022989"/>
    </source>
</evidence>
<feature type="domain" description="Major facilitator superfamily (MFS) profile" evidence="9">
    <location>
        <begin position="38"/>
        <end position="513"/>
    </location>
</feature>
<feature type="transmembrane region" description="Helical" evidence="8">
    <location>
        <begin position="161"/>
        <end position="185"/>
    </location>
</feature>
<dbReference type="Pfam" id="PF07690">
    <property type="entry name" value="MFS_1"/>
    <property type="match status" value="1"/>
</dbReference>
<feature type="transmembrane region" description="Helical" evidence="8">
    <location>
        <begin position="76"/>
        <end position="97"/>
    </location>
</feature>
<evidence type="ECO:0000313" key="12">
    <source>
        <dbReference type="Proteomes" id="UP000663834"/>
    </source>
</evidence>
<evidence type="ECO:0000256" key="1">
    <source>
        <dbReference type="ARBA" id="ARBA00004141"/>
    </source>
</evidence>
<dbReference type="EMBL" id="CAJNOV010008975">
    <property type="protein sequence ID" value="CAF1346174.1"/>
    <property type="molecule type" value="Genomic_DNA"/>
</dbReference>
<feature type="transmembrane region" description="Helical" evidence="8">
    <location>
        <begin position="459"/>
        <end position="480"/>
    </location>
</feature>
<dbReference type="InterPro" id="IPR004737">
    <property type="entry name" value="NO3_transporter_NarK/NarU-like"/>
</dbReference>
<comment type="caution">
    <text evidence="11">The sequence shown here is derived from an EMBL/GenBank/DDBJ whole genome shotgun (WGS) entry which is preliminary data.</text>
</comment>
<feature type="transmembrane region" description="Helical" evidence="8">
    <location>
        <begin position="38"/>
        <end position="56"/>
    </location>
</feature>
<feature type="transmembrane region" description="Helical" evidence="8">
    <location>
        <begin position="104"/>
        <end position="124"/>
    </location>
</feature>
<dbReference type="PANTHER" id="PTHR23515">
    <property type="entry name" value="HIGH-AFFINITY NITRATE TRANSPORTER 2.3"/>
    <property type="match status" value="1"/>
</dbReference>
<dbReference type="InterPro" id="IPR020846">
    <property type="entry name" value="MFS_dom"/>
</dbReference>
<keyword evidence="6 8" id="KW-0534">Nitrate assimilation</keyword>
<dbReference type="GO" id="GO:0005886">
    <property type="term" value="C:plasma membrane"/>
    <property type="evidence" value="ECO:0007669"/>
    <property type="project" value="UniProtKB-SubCell"/>
</dbReference>
<dbReference type="EMBL" id="CAJNOW010003285">
    <property type="protein sequence ID" value="CAF1377436.1"/>
    <property type="molecule type" value="Genomic_DNA"/>
</dbReference>
<feature type="transmembrane region" description="Helical" evidence="8">
    <location>
        <begin position="428"/>
        <end position="452"/>
    </location>
</feature>
<sequence>MSNNQGFVRSLFDSNINPVNRKARNIPILNIMDKYGRAFHLSWLGFFVAFLSWFAFPPLLHGAIQEDLQLTKAQIANSNIVGLVATLLVRVIVGPLCDRYGPRLVMVGCLLSGAMATACTPLISNATELIIIRFFVGILGGTFVPCQVWTSQFFDKNIVGLANALAAGWGNAGGGATFFLMPAIVSLLMSKYGFSQYWAWRMAFPMCPLVLIVCIAILTLIFGDDTPNGSWSSRHKHRIAKTVSSDVADETINANDQFERASMIASSSPSVEKSIGLSLDHEPPLANKESEKKRDFIDVKVVEIEDEVPQAPSVPDILKVALSWQTLLVSLPYLCSFGSELAVEGVISDFYVQAAKISNNIVWDSQTAGKWAAVFGLLNVITRPLGGYISDLLYQSKGLNAKKWWLIFLGVMQGIFFISIGVMNLKIYYLIGAMTGLAIFMEAANGAIFSLVPSIHPKFNGVVSGFAGAAGNMGGILFGLVFRFQGTDYQTALWIIGVSCLGANLGVSWISVR</sequence>
<keyword evidence="5 8" id="KW-1133">Transmembrane helix</keyword>
<dbReference type="Proteomes" id="UP000663834">
    <property type="component" value="Unassembled WGS sequence"/>
</dbReference>
<feature type="transmembrane region" description="Helical" evidence="8">
    <location>
        <begin position="492"/>
        <end position="512"/>
    </location>
</feature>
<keyword evidence="3 8" id="KW-0813">Transport</keyword>
<keyword evidence="7 8" id="KW-0472">Membrane</keyword>
<organism evidence="11 12">
    <name type="scientific">Rotaria magnacalcarata</name>
    <dbReference type="NCBI Taxonomy" id="392030"/>
    <lineage>
        <taxon>Eukaryota</taxon>
        <taxon>Metazoa</taxon>
        <taxon>Spiralia</taxon>
        <taxon>Gnathifera</taxon>
        <taxon>Rotifera</taxon>
        <taxon>Eurotatoria</taxon>
        <taxon>Bdelloidea</taxon>
        <taxon>Philodinida</taxon>
        <taxon>Philodinidae</taxon>
        <taxon>Rotaria</taxon>
    </lineage>
</organism>
<dbReference type="GO" id="GO:0042128">
    <property type="term" value="P:nitrate assimilation"/>
    <property type="evidence" value="ECO:0007669"/>
    <property type="project" value="UniProtKB-UniRule"/>
</dbReference>
<evidence type="ECO:0000256" key="6">
    <source>
        <dbReference type="ARBA" id="ARBA00023063"/>
    </source>
</evidence>
<evidence type="ECO:0000259" key="9">
    <source>
        <dbReference type="PROSITE" id="PS50850"/>
    </source>
</evidence>
<keyword evidence="8" id="KW-1003">Cell membrane</keyword>
<evidence type="ECO:0000256" key="2">
    <source>
        <dbReference type="ARBA" id="ARBA00008432"/>
    </source>
</evidence>
<dbReference type="NCBIfam" id="TIGR00886">
    <property type="entry name" value="2A0108"/>
    <property type="match status" value="1"/>
</dbReference>
<proteinExistence type="inferred from homology"/>
<comment type="subcellular location">
    <subcellularLocation>
        <location evidence="8">Cell membrane</location>
        <topology evidence="8">Multi-pass membrane protein</topology>
    </subcellularLocation>
    <subcellularLocation>
        <location evidence="1">Membrane</location>
        <topology evidence="1">Multi-pass membrane protein</topology>
    </subcellularLocation>
</comment>
<evidence type="ECO:0000256" key="7">
    <source>
        <dbReference type="ARBA" id="ARBA00023136"/>
    </source>
</evidence>
<protein>
    <recommendedName>
        <fullName evidence="8">Nitrate/nitrite transporter</fullName>
    </recommendedName>
</protein>
<dbReference type="GO" id="GO:0015113">
    <property type="term" value="F:nitrite transmembrane transporter activity"/>
    <property type="evidence" value="ECO:0007669"/>
    <property type="project" value="InterPro"/>
</dbReference>
<dbReference type="Proteomes" id="UP000663855">
    <property type="component" value="Unassembled WGS sequence"/>
</dbReference>
<name>A0A815J8Z3_9BILA</name>
<keyword evidence="4 8" id="KW-0812">Transmembrane</keyword>
<evidence type="ECO:0000256" key="4">
    <source>
        <dbReference type="ARBA" id="ARBA00022692"/>
    </source>
</evidence>
<evidence type="ECO:0000256" key="8">
    <source>
        <dbReference type="RuleBase" id="RU366033"/>
    </source>
</evidence>
<dbReference type="PROSITE" id="PS50850">
    <property type="entry name" value="MFS"/>
    <property type="match status" value="1"/>
</dbReference>
<feature type="transmembrane region" description="Helical" evidence="8">
    <location>
        <begin position="130"/>
        <end position="149"/>
    </location>
</feature>
<evidence type="ECO:0000313" key="10">
    <source>
        <dbReference type="EMBL" id="CAF1346174.1"/>
    </source>
</evidence>
<dbReference type="InterPro" id="IPR044772">
    <property type="entry name" value="NO3_transporter"/>
</dbReference>
<dbReference type="AlphaFoldDB" id="A0A815J8Z3"/>
<feature type="transmembrane region" description="Helical" evidence="8">
    <location>
        <begin position="197"/>
        <end position="222"/>
    </location>
</feature>
<dbReference type="SUPFAM" id="SSF103473">
    <property type="entry name" value="MFS general substrate transporter"/>
    <property type="match status" value="1"/>
</dbReference>
<evidence type="ECO:0000256" key="3">
    <source>
        <dbReference type="ARBA" id="ARBA00022448"/>
    </source>
</evidence>
<gene>
    <name evidence="10" type="ORF">CJN711_LOCUS19182</name>
    <name evidence="11" type="ORF">KQP761_LOCUS8535</name>
</gene>
<comment type="similarity">
    <text evidence="2 8">Belongs to the major facilitator superfamily. Nitrate/nitrite porter (TC 2.A.1.8) family.</text>
</comment>
<accession>A0A815J8Z3</accession>
<dbReference type="InterPro" id="IPR011701">
    <property type="entry name" value="MFS"/>
</dbReference>
<dbReference type="OrthoDB" id="434240at2759"/>
<dbReference type="GO" id="GO:0015112">
    <property type="term" value="F:nitrate transmembrane transporter activity"/>
    <property type="evidence" value="ECO:0007669"/>
    <property type="project" value="UniProtKB-UniRule"/>
</dbReference>
<dbReference type="Gene3D" id="1.20.1250.20">
    <property type="entry name" value="MFS general substrate transporter like domains"/>
    <property type="match status" value="2"/>
</dbReference>
<feature type="transmembrane region" description="Helical" evidence="8">
    <location>
        <begin position="404"/>
        <end position="422"/>
    </location>
</feature>
<reference evidence="11" key="1">
    <citation type="submission" date="2021-02" db="EMBL/GenBank/DDBJ databases">
        <authorList>
            <person name="Nowell W R."/>
        </authorList>
    </citation>
    <scope>NUCLEOTIDE SEQUENCE</scope>
</reference>